<dbReference type="InterPro" id="IPR050832">
    <property type="entry name" value="Bact_Acetyltransf"/>
</dbReference>
<proteinExistence type="predicted"/>
<evidence type="ECO:0000313" key="4">
    <source>
        <dbReference type="EMBL" id="KLN56012.1"/>
    </source>
</evidence>
<dbReference type="Proteomes" id="UP000035170">
    <property type="component" value="Unassembled WGS sequence"/>
</dbReference>
<evidence type="ECO:0000256" key="1">
    <source>
        <dbReference type="ARBA" id="ARBA00022679"/>
    </source>
</evidence>
<name>A0A0H2M5G9_VARPD</name>
<dbReference type="Gene3D" id="3.40.630.30">
    <property type="match status" value="1"/>
</dbReference>
<dbReference type="PANTHER" id="PTHR43877:SF1">
    <property type="entry name" value="ACETYLTRANSFERASE"/>
    <property type="match status" value="1"/>
</dbReference>
<gene>
    <name evidence="4" type="ORF">VPARA_26930</name>
</gene>
<dbReference type="Pfam" id="PF00583">
    <property type="entry name" value="Acetyltransf_1"/>
    <property type="match status" value="1"/>
</dbReference>
<evidence type="ECO:0000259" key="3">
    <source>
        <dbReference type="PROSITE" id="PS51186"/>
    </source>
</evidence>
<dbReference type="SUPFAM" id="SSF55729">
    <property type="entry name" value="Acyl-CoA N-acyltransferases (Nat)"/>
    <property type="match status" value="1"/>
</dbReference>
<evidence type="ECO:0000256" key="2">
    <source>
        <dbReference type="ARBA" id="ARBA00023315"/>
    </source>
</evidence>
<dbReference type="CDD" id="cd04301">
    <property type="entry name" value="NAT_SF"/>
    <property type="match status" value="1"/>
</dbReference>
<dbReference type="PATRIC" id="fig|34073.19.peg.2770"/>
<dbReference type="InterPro" id="IPR016181">
    <property type="entry name" value="Acyl_CoA_acyltransferase"/>
</dbReference>
<sequence>MNIQQAHTSDAQEIASVLQEAAQWLSDGGRALWSGAEIGHERVLRDTNSGLFHVAREGEQLAGVMKFELEDPIFWPEIAPGTSAFVHKLAVRRAWAKKGVSTELLSFARAHARALGRPYLRLDCVADRLGLRNLYEHFGFALHSSIQKGAVSFARYELQTTQ</sequence>
<evidence type="ECO:0000313" key="5">
    <source>
        <dbReference type="Proteomes" id="UP000035170"/>
    </source>
</evidence>
<dbReference type="RefSeq" id="WP_047784876.1">
    <property type="nucleotide sequence ID" value="NZ_JZWI01000013.1"/>
</dbReference>
<organism evidence="4 5">
    <name type="scientific">Variovorax paradoxus</name>
    <dbReference type="NCBI Taxonomy" id="34073"/>
    <lineage>
        <taxon>Bacteria</taxon>
        <taxon>Pseudomonadati</taxon>
        <taxon>Pseudomonadota</taxon>
        <taxon>Betaproteobacteria</taxon>
        <taxon>Burkholderiales</taxon>
        <taxon>Comamonadaceae</taxon>
        <taxon>Variovorax</taxon>
    </lineage>
</organism>
<dbReference type="EMBL" id="JZWI01000013">
    <property type="protein sequence ID" value="KLN56012.1"/>
    <property type="molecule type" value="Genomic_DNA"/>
</dbReference>
<comment type="caution">
    <text evidence="4">The sequence shown here is derived from an EMBL/GenBank/DDBJ whole genome shotgun (WGS) entry which is preliminary data.</text>
</comment>
<keyword evidence="1 4" id="KW-0808">Transferase</keyword>
<dbReference type="PANTHER" id="PTHR43877">
    <property type="entry name" value="AMINOALKYLPHOSPHONATE N-ACETYLTRANSFERASE-RELATED-RELATED"/>
    <property type="match status" value="1"/>
</dbReference>
<dbReference type="InterPro" id="IPR000182">
    <property type="entry name" value="GNAT_dom"/>
</dbReference>
<dbReference type="GO" id="GO:0016747">
    <property type="term" value="F:acyltransferase activity, transferring groups other than amino-acyl groups"/>
    <property type="evidence" value="ECO:0007669"/>
    <property type="project" value="InterPro"/>
</dbReference>
<dbReference type="PROSITE" id="PS51186">
    <property type="entry name" value="GNAT"/>
    <property type="match status" value="1"/>
</dbReference>
<protein>
    <submittedName>
        <fullName evidence="4">Acetyltransferase (GNAT) family protein</fullName>
    </submittedName>
</protein>
<keyword evidence="5" id="KW-1185">Reference proteome</keyword>
<reference evidence="4 5" key="1">
    <citation type="submission" date="2015-03" db="EMBL/GenBank/DDBJ databases">
        <title>Genome sequence of Variovorax paradoxus TBEA6.</title>
        <authorList>
            <person name="Poehlein A."/>
            <person name="Schuldes J."/>
            <person name="Wuebbeler J.H."/>
            <person name="Hiessl S."/>
            <person name="Steinbuechel A."/>
            <person name="Daniel R."/>
        </authorList>
    </citation>
    <scope>NUCLEOTIDE SEQUENCE [LARGE SCALE GENOMIC DNA]</scope>
    <source>
        <strain evidence="4 5">TBEA6</strain>
    </source>
</reference>
<dbReference type="AlphaFoldDB" id="A0A0H2M5G9"/>
<keyword evidence="2" id="KW-0012">Acyltransferase</keyword>
<accession>A0A0H2M5G9</accession>
<feature type="domain" description="N-acetyltransferase" evidence="3">
    <location>
        <begin position="1"/>
        <end position="162"/>
    </location>
</feature>